<protein>
    <submittedName>
        <fullName evidence="6">Flagellar protein FliS</fullName>
    </submittedName>
</protein>
<evidence type="ECO:0000256" key="5">
    <source>
        <dbReference type="ARBA" id="ARBA00023186"/>
    </source>
</evidence>
<dbReference type="InterPro" id="IPR003713">
    <property type="entry name" value="FliS"/>
</dbReference>
<dbReference type="PANTHER" id="PTHR34773:SF1">
    <property type="entry name" value="FLAGELLAR SECRETION CHAPERONE FLIS"/>
    <property type="match status" value="1"/>
</dbReference>
<keyword evidence="5" id="KW-0143">Chaperone</keyword>
<organism evidence="6 7">
    <name type="scientific">Clostridium aminobutyricum</name>
    <dbReference type="NCBI Taxonomy" id="33953"/>
    <lineage>
        <taxon>Bacteria</taxon>
        <taxon>Bacillati</taxon>
        <taxon>Bacillota</taxon>
        <taxon>Clostridia</taxon>
        <taxon>Eubacteriales</taxon>
        <taxon>Clostridiaceae</taxon>
        <taxon>Clostridium</taxon>
    </lineage>
</organism>
<keyword evidence="6" id="KW-0966">Cell projection</keyword>
<dbReference type="GO" id="GO:0071973">
    <property type="term" value="P:bacterial-type flagellum-dependent cell motility"/>
    <property type="evidence" value="ECO:0007669"/>
    <property type="project" value="TreeGrafter"/>
</dbReference>
<keyword evidence="4" id="KW-1005">Bacterial flagellum biogenesis</keyword>
<keyword evidence="7" id="KW-1185">Reference proteome</keyword>
<evidence type="ECO:0000256" key="1">
    <source>
        <dbReference type="ARBA" id="ARBA00004514"/>
    </source>
</evidence>
<evidence type="ECO:0000256" key="4">
    <source>
        <dbReference type="ARBA" id="ARBA00022795"/>
    </source>
</evidence>
<reference evidence="6" key="1">
    <citation type="submission" date="2021-02" db="EMBL/GenBank/DDBJ databases">
        <title>Abyssanaerobacter marinus gen.nov., sp., nov, anaerobic bacterium isolated from the Onnuri vent field of Indian Ocean and suggestion of Mogibacteriaceae fam. nov., and proposal of reclassification of ambiguous this family's genus member.</title>
        <authorList>
            <person name="Kim Y.J."/>
            <person name="Yang J.-A."/>
        </authorList>
    </citation>
    <scope>NUCLEOTIDE SEQUENCE</scope>
    <source>
        <strain evidence="6">DSM 2634</strain>
    </source>
</reference>
<comment type="similarity">
    <text evidence="2">Belongs to the FliS family.</text>
</comment>
<gene>
    <name evidence="6" type="ORF">JYB65_10115</name>
</gene>
<dbReference type="Pfam" id="PF02561">
    <property type="entry name" value="FliS"/>
    <property type="match status" value="1"/>
</dbReference>
<evidence type="ECO:0000256" key="3">
    <source>
        <dbReference type="ARBA" id="ARBA00022490"/>
    </source>
</evidence>
<evidence type="ECO:0000313" key="6">
    <source>
        <dbReference type="EMBL" id="MBN7773716.1"/>
    </source>
</evidence>
<evidence type="ECO:0000256" key="2">
    <source>
        <dbReference type="ARBA" id="ARBA00008787"/>
    </source>
</evidence>
<dbReference type="Gene3D" id="1.20.120.340">
    <property type="entry name" value="Flagellar protein FliS"/>
    <property type="match status" value="1"/>
</dbReference>
<dbReference type="InterPro" id="IPR036584">
    <property type="entry name" value="FliS_sf"/>
</dbReference>
<accession>A0A939D9J6</accession>
<evidence type="ECO:0000313" key="7">
    <source>
        <dbReference type="Proteomes" id="UP000664545"/>
    </source>
</evidence>
<proteinExistence type="inferred from homology"/>
<dbReference type="PANTHER" id="PTHR34773">
    <property type="entry name" value="FLAGELLAR SECRETION CHAPERONE FLIS"/>
    <property type="match status" value="1"/>
</dbReference>
<dbReference type="AlphaFoldDB" id="A0A939D9J6"/>
<dbReference type="RefSeq" id="WP_206582554.1">
    <property type="nucleotide sequence ID" value="NZ_JAFJZZ010000004.1"/>
</dbReference>
<keyword evidence="6" id="KW-0969">Cilium</keyword>
<dbReference type="GO" id="GO:0044780">
    <property type="term" value="P:bacterial-type flagellum assembly"/>
    <property type="evidence" value="ECO:0007669"/>
    <property type="project" value="InterPro"/>
</dbReference>
<keyword evidence="6" id="KW-0282">Flagellum</keyword>
<dbReference type="GO" id="GO:0005829">
    <property type="term" value="C:cytosol"/>
    <property type="evidence" value="ECO:0007669"/>
    <property type="project" value="UniProtKB-SubCell"/>
</dbReference>
<dbReference type="CDD" id="cd16098">
    <property type="entry name" value="FliS"/>
    <property type="match status" value="1"/>
</dbReference>
<dbReference type="EMBL" id="JAFJZZ010000004">
    <property type="protein sequence ID" value="MBN7773716.1"/>
    <property type="molecule type" value="Genomic_DNA"/>
</dbReference>
<sequence>MISYGYQQYKAQSVETMTKGEMLILLYDEINKRLLRAKKSLAEGEVQLFEADVQRAIDIVRYLIKSLDRRYPISNDLYRMYDFINFDLSRLKSGRNLSIIDEITPLVKDLRDTFKEADRLAKNSVNAVKSNPDSSVG</sequence>
<keyword evidence="3" id="KW-0963">Cytoplasm</keyword>
<comment type="subcellular location">
    <subcellularLocation>
        <location evidence="1">Cytoplasm</location>
        <location evidence="1">Cytosol</location>
    </subcellularLocation>
</comment>
<name>A0A939D9J6_CLOAM</name>
<comment type="caution">
    <text evidence="6">The sequence shown here is derived from an EMBL/GenBank/DDBJ whole genome shotgun (WGS) entry which is preliminary data.</text>
</comment>
<dbReference type="SUPFAM" id="SSF101116">
    <property type="entry name" value="Flagellar export chaperone FliS"/>
    <property type="match status" value="1"/>
</dbReference>
<dbReference type="Proteomes" id="UP000664545">
    <property type="component" value="Unassembled WGS sequence"/>
</dbReference>